<gene>
    <name evidence="2" type="ORF">HB375_04920</name>
</gene>
<dbReference type="Proteomes" id="UP000707352">
    <property type="component" value="Unassembled WGS sequence"/>
</dbReference>
<organism evidence="2 3">
    <name type="scientific">Microvirga terricola</name>
    <dbReference type="NCBI Taxonomy" id="2719797"/>
    <lineage>
        <taxon>Bacteria</taxon>
        <taxon>Pseudomonadati</taxon>
        <taxon>Pseudomonadota</taxon>
        <taxon>Alphaproteobacteria</taxon>
        <taxon>Hyphomicrobiales</taxon>
        <taxon>Methylobacteriaceae</taxon>
        <taxon>Microvirga</taxon>
    </lineage>
</organism>
<sequence>MKFLARSLGLLLVAAGFIGLVIDGTRSIVNDAISFKTLSELVTALFPGGVPGLRASIAHPAIPWLWDPVMVHVLQFPASLTAFVLGGSLLWLGQKPLEPIGYLAGR</sequence>
<evidence type="ECO:0000313" key="2">
    <source>
        <dbReference type="EMBL" id="NIX75957.1"/>
    </source>
</evidence>
<dbReference type="EMBL" id="JAATJS010000002">
    <property type="protein sequence ID" value="NIX75957.1"/>
    <property type="molecule type" value="Genomic_DNA"/>
</dbReference>
<keyword evidence="1" id="KW-1133">Transmembrane helix</keyword>
<evidence type="ECO:0000313" key="3">
    <source>
        <dbReference type="Proteomes" id="UP000707352"/>
    </source>
</evidence>
<name>A0ABX0VDL8_9HYPH</name>
<evidence type="ECO:0000256" key="1">
    <source>
        <dbReference type="SAM" id="Phobius"/>
    </source>
</evidence>
<reference evidence="2 3" key="1">
    <citation type="submission" date="2020-03" db="EMBL/GenBank/DDBJ databases">
        <title>The genome sequence of Microvirga sp. c23x22.</title>
        <authorList>
            <person name="Zhang X."/>
        </authorList>
    </citation>
    <scope>NUCLEOTIDE SEQUENCE [LARGE SCALE GENOMIC DNA]</scope>
    <source>
        <strain evidence="3">c23x22</strain>
    </source>
</reference>
<keyword evidence="1" id="KW-0812">Transmembrane</keyword>
<keyword evidence="3" id="KW-1185">Reference proteome</keyword>
<feature type="transmembrane region" description="Helical" evidence="1">
    <location>
        <begin position="73"/>
        <end position="92"/>
    </location>
</feature>
<comment type="caution">
    <text evidence="2">The sequence shown here is derived from an EMBL/GenBank/DDBJ whole genome shotgun (WGS) entry which is preliminary data.</text>
</comment>
<keyword evidence="1" id="KW-0472">Membrane</keyword>
<proteinExistence type="predicted"/>
<protein>
    <submittedName>
        <fullName evidence="2">PetM family of cytochrome b6f complex subunit 7</fullName>
    </submittedName>
</protein>
<accession>A0ABX0VDL8</accession>
<dbReference type="RefSeq" id="WP_167671875.1">
    <property type="nucleotide sequence ID" value="NZ_JAATJS010000002.1"/>
</dbReference>